<organism evidence="1 2">
    <name type="scientific">Aquibaculum arenosum</name>
    <dbReference type="NCBI Taxonomy" id="3032591"/>
    <lineage>
        <taxon>Bacteria</taxon>
        <taxon>Pseudomonadati</taxon>
        <taxon>Pseudomonadota</taxon>
        <taxon>Alphaproteobacteria</taxon>
        <taxon>Rhodospirillales</taxon>
        <taxon>Rhodovibrionaceae</taxon>
        <taxon>Aquibaculum</taxon>
    </lineage>
</organism>
<reference evidence="1 2" key="1">
    <citation type="submission" date="2023-03" db="EMBL/GenBank/DDBJ databases">
        <title>Fodinicurvata sp. CAU 1616 isolated from sea sendiment.</title>
        <authorList>
            <person name="Kim W."/>
        </authorList>
    </citation>
    <scope>NUCLEOTIDE SEQUENCE [LARGE SCALE GENOMIC DNA]</scope>
    <source>
        <strain evidence="1 2">CAU 1616</strain>
    </source>
</reference>
<dbReference type="InterPro" id="IPR050563">
    <property type="entry name" value="4-hydroxybenzoyl-CoA_TE"/>
</dbReference>
<dbReference type="Gene3D" id="3.10.129.10">
    <property type="entry name" value="Hotdog Thioesterase"/>
    <property type="match status" value="1"/>
</dbReference>
<dbReference type="PANTHER" id="PTHR31793">
    <property type="entry name" value="4-HYDROXYBENZOYL-COA THIOESTERASE FAMILY MEMBER"/>
    <property type="match status" value="1"/>
</dbReference>
<sequence length="162" mass="18374">MSGAPLELYRTEVPQEWIDINGHMNVAYYLYAFDRGMDGLMQRVGLTAEHRETTGGSIFAVEGHLTYQRELKLGEPLVISLQLLGWDRKKFHTFWRMHHAEAGFLAATGEFLSLYVNLESRRSAEMPESIQAALAEIAEIQRDLPWPKEAGRAVQLRRSAAA</sequence>
<proteinExistence type="predicted"/>
<comment type="caution">
    <text evidence="1">The sequence shown here is derived from an EMBL/GenBank/DDBJ whole genome shotgun (WGS) entry which is preliminary data.</text>
</comment>
<dbReference type="InterPro" id="IPR029069">
    <property type="entry name" value="HotDog_dom_sf"/>
</dbReference>
<dbReference type="Proteomes" id="UP001215503">
    <property type="component" value="Unassembled WGS sequence"/>
</dbReference>
<name>A0ABT5YIV2_9PROT</name>
<evidence type="ECO:0000313" key="1">
    <source>
        <dbReference type="EMBL" id="MDF2094873.1"/>
    </source>
</evidence>
<dbReference type="CDD" id="cd00586">
    <property type="entry name" value="4HBT"/>
    <property type="match status" value="1"/>
</dbReference>
<dbReference type="PANTHER" id="PTHR31793:SF2">
    <property type="entry name" value="BLR1345 PROTEIN"/>
    <property type="match status" value="1"/>
</dbReference>
<keyword evidence="2" id="KW-1185">Reference proteome</keyword>
<gene>
    <name evidence="1" type="ORF">P2G67_02650</name>
</gene>
<dbReference type="RefSeq" id="WP_275819745.1">
    <property type="nucleotide sequence ID" value="NZ_JARHUD010000001.1"/>
</dbReference>
<dbReference type="SUPFAM" id="SSF54637">
    <property type="entry name" value="Thioesterase/thiol ester dehydrase-isomerase"/>
    <property type="match status" value="1"/>
</dbReference>
<protein>
    <submittedName>
        <fullName evidence="1">Thioesterase family protein</fullName>
    </submittedName>
</protein>
<dbReference type="EMBL" id="JARHUD010000001">
    <property type="protein sequence ID" value="MDF2094873.1"/>
    <property type="molecule type" value="Genomic_DNA"/>
</dbReference>
<dbReference type="Pfam" id="PF13279">
    <property type="entry name" value="4HBT_2"/>
    <property type="match status" value="1"/>
</dbReference>
<evidence type="ECO:0000313" key="2">
    <source>
        <dbReference type="Proteomes" id="UP001215503"/>
    </source>
</evidence>
<accession>A0ABT5YIV2</accession>